<accession>A0A2H0W4V6</accession>
<dbReference type="Gene3D" id="3.30.190.20">
    <property type="match status" value="1"/>
</dbReference>
<dbReference type="GO" id="GO:0006412">
    <property type="term" value="P:translation"/>
    <property type="evidence" value="ECO:0007669"/>
    <property type="project" value="UniProtKB-UniRule"/>
</dbReference>
<dbReference type="Gene3D" id="3.40.50.790">
    <property type="match status" value="1"/>
</dbReference>
<evidence type="ECO:0000256" key="8">
    <source>
        <dbReference type="ARBA" id="ARBA00035241"/>
    </source>
</evidence>
<evidence type="ECO:0000256" key="5">
    <source>
        <dbReference type="ARBA" id="ARBA00022884"/>
    </source>
</evidence>
<dbReference type="PANTHER" id="PTHR36427">
    <property type="entry name" value="54S RIBOSOMAL PROTEIN L1, MITOCHONDRIAL"/>
    <property type="match status" value="1"/>
</dbReference>
<keyword evidence="2 9" id="KW-0678">Repressor</keyword>
<keyword evidence="7 9" id="KW-0687">Ribonucleoprotein</keyword>
<keyword evidence="5 9" id="KW-0694">RNA-binding</keyword>
<dbReference type="PIRSF" id="PIRSF002155">
    <property type="entry name" value="Ribosomal_L1"/>
    <property type="match status" value="1"/>
</dbReference>
<keyword evidence="6 9" id="KW-0689">Ribosomal protein</keyword>
<comment type="function">
    <text evidence="9">Binds directly to 23S rRNA. The L1 stalk is quite mobile in the ribosome, and is involved in E site tRNA release.</text>
</comment>
<evidence type="ECO:0000256" key="2">
    <source>
        <dbReference type="ARBA" id="ARBA00022491"/>
    </source>
</evidence>
<dbReference type="HAMAP" id="MF_01318_B">
    <property type="entry name" value="Ribosomal_uL1_B"/>
    <property type="match status" value="1"/>
</dbReference>
<gene>
    <name evidence="9 11" type="primary">rplA</name>
    <name evidence="11" type="ORF">COT81_00035</name>
</gene>
<dbReference type="GO" id="GO:0015934">
    <property type="term" value="C:large ribosomal subunit"/>
    <property type="evidence" value="ECO:0007669"/>
    <property type="project" value="InterPro"/>
</dbReference>
<dbReference type="FunFam" id="3.40.50.790:FF:000001">
    <property type="entry name" value="50S ribosomal protein L1"/>
    <property type="match status" value="1"/>
</dbReference>
<dbReference type="SUPFAM" id="SSF56808">
    <property type="entry name" value="Ribosomal protein L1"/>
    <property type="match status" value="1"/>
</dbReference>
<dbReference type="GO" id="GO:0000049">
    <property type="term" value="F:tRNA binding"/>
    <property type="evidence" value="ECO:0007669"/>
    <property type="project" value="UniProtKB-KW"/>
</dbReference>
<protein>
    <recommendedName>
        <fullName evidence="8 9">Large ribosomal subunit protein uL1</fullName>
    </recommendedName>
</protein>
<dbReference type="GO" id="GO:0019843">
    <property type="term" value="F:rRNA binding"/>
    <property type="evidence" value="ECO:0007669"/>
    <property type="project" value="UniProtKB-UniRule"/>
</dbReference>
<sequence length="228" mass="24463">MPRSKKYQEATKLVDPKKLYSITDAMALVKKTSTTKFDSSVELHVKLGINPDKSDQQLRTSVVLPHGTGKSLRIAAFVSAANEKSAKEAGADIAGGKELIQQINTSGKIDFDIAVAEPEMMKELASIAKILGPRGLMPSPKNETVTKDIKHAIEQIKKGKIDVKNDSAGNVHLVIGKVSFDDKALTANYQAALEAIIKNKPQSAKGVYVKTISLSATMGPGIKIETPL</sequence>
<dbReference type="InterPro" id="IPR028364">
    <property type="entry name" value="Ribosomal_uL1/biogenesis"/>
</dbReference>
<dbReference type="InterPro" id="IPR002143">
    <property type="entry name" value="Ribosomal_uL1"/>
</dbReference>
<name>A0A2H0W4V6_9BACT</name>
<reference evidence="12" key="1">
    <citation type="submission" date="2017-09" db="EMBL/GenBank/DDBJ databases">
        <title>Depth-based differentiation of microbial function through sediment-hosted aquifers and enrichment of novel symbionts in the deep terrestrial subsurface.</title>
        <authorList>
            <person name="Probst A.J."/>
            <person name="Ladd B."/>
            <person name="Jarett J.K."/>
            <person name="Geller-Mcgrath D.E."/>
            <person name="Sieber C.M.K."/>
            <person name="Emerson J.B."/>
            <person name="Anantharaman K."/>
            <person name="Thomas B.C."/>
            <person name="Malmstrom R."/>
            <person name="Stieglmeier M."/>
            <person name="Klingl A."/>
            <person name="Woyke T."/>
            <person name="Ryan C.M."/>
            <person name="Banfield J.F."/>
        </authorList>
    </citation>
    <scope>NUCLEOTIDE SEQUENCE [LARGE SCALE GENOMIC DNA]</scope>
</reference>
<comment type="similarity">
    <text evidence="1 9 10">Belongs to the universal ribosomal protein uL1 family.</text>
</comment>
<dbReference type="InterPro" id="IPR016095">
    <property type="entry name" value="Ribosomal_uL1_3-a/b-sand"/>
</dbReference>
<dbReference type="CDD" id="cd00403">
    <property type="entry name" value="Ribosomal_L1"/>
    <property type="match status" value="1"/>
</dbReference>
<evidence type="ECO:0000256" key="3">
    <source>
        <dbReference type="ARBA" id="ARBA00022730"/>
    </source>
</evidence>
<dbReference type="PROSITE" id="PS01199">
    <property type="entry name" value="RIBOSOMAL_L1"/>
    <property type="match status" value="1"/>
</dbReference>
<dbReference type="InterPro" id="IPR005878">
    <property type="entry name" value="Ribosom_uL1_bac-type"/>
</dbReference>
<organism evidence="11 12">
    <name type="scientific">Candidatus Buchananbacteria bacterium CG10_big_fil_rev_8_21_14_0_10_42_9</name>
    <dbReference type="NCBI Taxonomy" id="1974526"/>
    <lineage>
        <taxon>Bacteria</taxon>
        <taxon>Candidatus Buchananiibacteriota</taxon>
    </lineage>
</organism>
<dbReference type="GO" id="GO:0003735">
    <property type="term" value="F:structural constituent of ribosome"/>
    <property type="evidence" value="ECO:0007669"/>
    <property type="project" value="InterPro"/>
</dbReference>
<dbReference type="Proteomes" id="UP000230935">
    <property type="component" value="Unassembled WGS sequence"/>
</dbReference>
<evidence type="ECO:0000313" key="12">
    <source>
        <dbReference type="Proteomes" id="UP000230935"/>
    </source>
</evidence>
<evidence type="ECO:0000256" key="1">
    <source>
        <dbReference type="ARBA" id="ARBA00010531"/>
    </source>
</evidence>
<dbReference type="InterPro" id="IPR023674">
    <property type="entry name" value="Ribosomal_uL1-like"/>
</dbReference>
<dbReference type="NCBIfam" id="TIGR01169">
    <property type="entry name" value="rplA_bact"/>
    <property type="match status" value="1"/>
</dbReference>
<dbReference type="AlphaFoldDB" id="A0A2H0W4V6"/>
<keyword evidence="9" id="KW-0820">tRNA-binding</keyword>
<dbReference type="Pfam" id="PF00687">
    <property type="entry name" value="Ribosomal_L1"/>
    <property type="match status" value="1"/>
</dbReference>
<dbReference type="GO" id="GO:0006417">
    <property type="term" value="P:regulation of translation"/>
    <property type="evidence" value="ECO:0007669"/>
    <property type="project" value="UniProtKB-KW"/>
</dbReference>
<evidence type="ECO:0000256" key="7">
    <source>
        <dbReference type="ARBA" id="ARBA00023274"/>
    </source>
</evidence>
<keyword evidence="4 9" id="KW-0810">Translation regulation</keyword>
<comment type="function">
    <text evidence="9">Protein L1 is also a translational repressor protein, it controls the translation of the L11 operon by binding to its mRNA.</text>
</comment>
<proteinExistence type="inferred from homology"/>
<evidence type="ECO:0000256" key="10">
    <source>
        <dbReference type="RuleBase" id="RU000659"/>
    </source>
</evidence>
<keyword evidence="3 9" id="KW-0699">rRNA-binding</keyword>
<dbReference type="PANTHER" id="PTHR36427:SF3">
    <property type="entry name" value="LARGE RIBOSOMAL SUBUNIT PROTEIN UL1M"/>
    <property type="match status" value="1"/>
</dbReference>
<evidence type="ECO:0000256" key="4">
    <source>
        <dbReference type="ARBA" id="ARBA00022845"/>
    </source>
</evidence>
<comment type="subunit">
    <text evidence="9">Part of the 50S ribosomal subunit.</text>
</comment>
<evidence type="ECO:0000256" key="6">
    <source>
        <dbReference type="ARBA" id="ARBA00022980"/>
    </source>
</evidence>
<comment type="caution">
    <text evidence="11">The sequence shown here is derived from an EMBL/GenBank/DDBJ whole genome shotgun (WGS) entry which is preliminary data.</text>
</comment>
<dbReference type="InterPro" id="IPR023673">
    <property type="entry name" value="Ribosomal_uL1_CS"/>
</dbReference>
<dbReference type="EMBL" id="PEZZ01000001">
    <property type="protein sequence ID" value="PIS05621.1"/>
    <property type="molecule type" value="Genomic_DNA"/>
</dbReference>
<evidence type="ECO:0000313" key="11">
    <source>
        <dbReference type="EMBL" id="PIS05621.1"/>
    </source>
</evidence>
<evidence type="ECO:0000256" key="9">
    <source>
        <dbReference type="HAMAP-Rule" id="MF_01318"/>
    </source>
</evidence>